<feature type="domain" description="Ig-like" evidence="3">
    <location>
        <begin position="711"/>
        <end position="803"/>
    </location>
</feature>
<feature type="domain" description="Fibronectin type-III" evidence="4">
    <location>
        <begin position="350"/>
        <end position="447"/>
    </location>
</feature>
<dbReference type="InterPro" id="IPR036116">
    <property type="entry name" value="FN3_sf"/>
</dbReference>
<evidence type="ECO:0000313" key="5">
    <source>
        <dbReference type="EMBL" id="CAI9716208.1"/>
    </source>
</evidence>
<gene>
    <name evidence="5" type="ORF">OCTVUL_1B015499</name>
</gene>
<dbReference type="PROSITE" id="PS50835">
    <property type="entry name" value="IG_LIKE"/>
    <property type="match status" value="2"/>
</dbReference>
<dbReference type="CDD" id="cd00063">
    <property type="entry name" value="FN3"/>
    <property type="match status" value="4"/>
</dbReference>
<feature type="domain" description="Fibronectin type-III" evidence="4">
    <location>
        <begin position="28"/>
        <end position="125"/>
    </location>
</feature>
<sequence length="813" mass="91999">MLKMMYSSLVMKFRGEGNITEGAPNTGPFVQPEILADDTQGVYLQWHRIYYQPYDREDSLTGYTLEILEAPSKEWKTLVTGLKEKRHRITDLKQGVDYYIRVRGETTTGELTDPSPPLPILQKKVHSTPLEELCALVGIEGIKRRRELICRETPESTTSEVSYSGYRTMLASEESLDSLFEAQATINNTTINFEEDLSAINRPYYDMLTCKVTPRMPIDPPELTDDGSDVAWLVWKPASVPTTTEIAMTKPISYSIEMKTPPSSEWVTIISNLLTTRNQVGQLLPDQNYSFRVRCHNEFGAGDASLPVTLHRAATNGLSEDYDHPETNENGEEEIDWINFDGEKVPPRLPLDRPLIQDVTENSLTLRWFSARTPAYGKLSPIKYTVEVKEQWAKAWHPLITDLTENKFHVRDIHPQQSYAFRVKAENEFGETEPTMTATLIRNTQSPTPSTSMEEEKVEKLLLPSVTFNDPMVLISPPRAPKGRPKITEESESSLILSWKPARVPSYAKNCCITYVIEIREPPALQWNSVASGITETTHTLNDLNSEQDYMFRVRAANEFGTSDPSLPATLHREIDYLKQLQRQLSTESSILMSPDLLSPDDASSFFDSEFKTPQTPEFLTPEGVPQYATECSNGKIELKIQSYPAPKASWYFKDNKIEHGDRYSSSVKVDGTVTLEFPNMSWEDCGDYKCYVENEVGFACQTVTLHLAEPPTIIKPLQDIFLVSGSSGSLNCHIDGIPYPCVYWSKNRQPLIETSRVHVQYESPCQWSLVFDDANINDAGIYECFAENEGGKTFTTAEIEVSEDGMELFEEL</sequence>
<dbReference type="InterPro" id="IPR036179">
    <property type="entry name" value="Ig-like_dom_sf"/>
</dbReference>
<evidence type="ECO:0000256" key="2">
    <source>
        <dbReference type="ARBA" id="ARBA00023319"/>
    </source>
</evidence>
<dbReference type="Proteomes" id="UP001162480">
    <property type="component" value="Chromosome 1"/>
</dbReference>
<proteinExistence type="predicted"/>
<keyword evidence="2" id="KW-0393">Immunoglobulin domain</keyword>
<feature type="domain" description="Ig-like" evidence="3">
    <location>
        <begin position="614"/>
        <end position="707"/>
    </location>
</feature>
<dbReference type="EMBL" id="OX597814">
    <property type="protein sequence ID" value="CAI9716208.1"/>
    <property type="molecule type" value="Genomic_DNA"/>
</dbReference>
<dbReference type="Gene3D" id="2.60.40.10">
    <property type="entry name" value="Immunoglobulins"/>
    <property type="match status" value="6"/>
</dbReference>
<accession>A0AA36AHE7</accession>
<organism evidence="5 6">
    <name type="scientific">Octopus vulgaris</name>
    <name type="common">Common octopus</name>
    <dbReference type="NCBI Taxonomy" id="6645"/>
    <lineage>
        <taxon>Eukaryota</taxon>
        <taxon>Metazoa</taxon>
        <taxon>Spiralia</taxon>
        <taxon>Lophotrochozoa</taxon>
        <taxon>Mollusca</taxon>
        <taxon>Cephalopoda</taxon>
        <taxon>Coleoidea</taxon>
        <taxon>Octopodiformes</taxon>
        <taxon>Octopoda</taxon>
        <taxon>Incirrata</taxon>
        <taxon>Octopodidae</taxon>
        <taxon>Octopus</taxon>
    </lineage>
</organism>
<keyword evidence="1" id="KW-0677">Repeat</keyword>
<dbReference type="PANTHER" id="PTHR13817">
    <property type="entry name" value="TITIN"/>
    <property type="match status" value="1"/>
</dbReference>
<dbReference type="SMART" id="SM00060">
    <property type="entry name" value="FN3"/>
    <property type="match status" value="4"/>
</dbReference>
<feature type="domain" description="Fibronectin type-III" evidence="4">
    <location>
        <begin position="217"/>
        <end position="315"/>
    </location>
</feature>
<evidence type="ECO:0000256" key="1">
    <source>
        <dbReference type="ARBA" id="ARBA00022737"/>
    </source>
</evidence>
<evidence type="ECO:0000259" key="4">
    <source>
        <dbReference type="PROSITE" id="PS50853"/>
    </source>
</evidence>
<dbReference type="Pfam" id="PF00041">
    <property type="entry name" value="fn3"/>
    <property type="match status" value="2"/>
</dbReference>
<dbReference type="InterPro" id="IPR007110">
    <property type="entry name" value="Ig-like_dom"/>
</dbReference>
<dbReference type="InterPro" id="IPR003961">
    <property type="entry name" value="FN3_dom"/>
</dbReference>
<evidence type="ECO:0000313" key="6">
    <source>
        <dbReference type="Proteomes" id="UP001162480"/>
    </source>
</evidence>
<evidence type="ECO:0000259" key="3">
    <source>
        <dbReference type="PROSITE" id="PS50835"/>
    </source>
</evidence>
<keyword evidence="6" id="KW-1185">Reference proteome</keyword>
<dbReference type="PROSITE" id="PS50853">
    <property type="entry name" value="FN3"/>
    <property type="match status" value="4"/>
</dbReference>
<dbReference type="FunFam" id="2.60.40.10:FF:000107">
    <property type="entry name" value="Myosin, light chain kinase a"/>
    <property type="match status" value="1"/>
</dbReference>
<dbReference type="InterPro" id="IPR050964">
    <property type="entry name" value="Striated_Muscle_Regulatory"/>
</dbReference>
<dbReference type="InterPro" id="IPR013098">
    <property type="entry name" value="Ig_I-set"/>
</dbReference>
<protein>
    <submittedName>
        <fullName evidence="5">Titin</fullName>
    </submittedName>
</protein>
<dbReference type="SUPFAM" id="SSF48726">
    <property type="entry name" value="Immunoglobulin"/>
    <property type="match status" value="2"/>
</dbReference>
<dbReference type="Pfam" id="PF07679">
    <property type="entry name" value="I-set"/>
    <property type="match status" value="2"/>
</dbReference>
<dbReference type="CDD" id="cd00096">
    <property type="entry name" value="Ig"/>
    <property type="match status" value="1"/>
</dbReference>
<reference evidence="5" key="1">
    <citation type="submission" date="2023-08" db="EMBL/GenBank/DDBJ databases">
        <authorList>
            <person name="Alioto T."/>
            <person name="Alioto T."/>
            <person name="Gomez Garrido J."/>
        </authorList>
    </citation>
    <scope>NUCLEOTIDE SEQUENCE</scope>
</reference>
<dbReference type="AlphaFoldDB" id="A0AA36AHE7"/>
<dbReference type="InterPro" id="IPR003599">
    <property type="entry name" value="Ig_sub"/>
</dbReference>
<dbReference type="SMART" id="SM00408">
    <property type="entry name" value="IGc2"/>
    <property type="match status" value="2"/>
</dbReference>
<feature type="domain" description="Fibronectin type-III" evidence="4">
    <location>
        <begin position="477"/>
        <end position="576"/>
    </location>
</feature>
<dbReference type="InterPro" id="IPR003598">
    <property type="entry name" value="Ig_sub2"/>
</dbReference>
<dbReference type="InterPro" id="IPR013783">
    <property type="entry name" value="Ig-like_fold"/>
</dbReference>
<name>A0AA36AHE7_OCTVU</name>
<dbReference type="SUPFAM" id="SSF49265">
    <property type="entry name" value="Fibronectin type III"/>
    <property type="match status" value="2"/>
</dbReference>
<dbReference type="SMART" id="SM00409">
    <property type="entry name" value="IG"/>
    <property type="match status" value="2"/>
</dbReference>
<dbReference type="PANTHER" id="PTHR13817:SF151">
    <property type="entry name" value="TITIN"/>
    <property type="match status" value="1"/>
</dbReference>